<proteinExistence type="predicted"/>
<evidence type="ECO:0000313" key="3">
    <source>
        <dbReference type="WBParaSite" id="nRc.2.0.1.t22319-RA"/>
    </source>
</evidence>
<keyword evidence="2" id="KW-1185">Reference proteome</keyword>
<evidence type="ECO:0000256" key="1">
    <source>
        <dbReference type="SAM" id="SignalP"/>
    </source>
</evidence>
<dbReference type="AlphaFoldDB" id="A0A915J988"/>
<reference evidence="3" key="1">
    <citation type="submission" date="2022-11" db="UniProtKB">
        <authorList>
            <consortium name="WormBaseParasite"/>
        </authorList>
    </citation>
    <scope>IDENTIFICATION</scope>
</reference>
<dbReference type="OMA" id="NIPMCAV"/>
<accession>A0A915J988</accession>
<keyword evidence="1" id="KW-0732">Signal</keyword>
<protein>
    <submittedName>
        <fullName evidence="3">Uncharacterized protein</fullName>
    </submittedName>
</protein>
<dbReference type="WBParaSite" id="nRc.2.0.1.t22319-RA">
    <property type="protein sequence ID" value="nRc.2.0.1.t22319-RA"/>
    <property type="gene ID" value="nRc.2.0.1.g22319"/>
</dbReference>
<sequence>MLFYSNLLIFGFFGGIFGAQTTETVLTNIANALIGAIFPDAQREQQQTDAQQYWANQQRSPQIVDPLQQQQRQFFARNSPFSTSFDRSLGLDQLSLPILSNKEQTSAAAVNNGVALPPADFTAGSPPLFSHLSNPDNQQSALFPSAGLQGRTDLPADYVYPFAPAGSLLKPPGQKGMTFKLGPTKDQVFLHSNPVSSNDFLNFNTMGKSFSPQLPSSAATIRNDHLGFDSGATGANNVFFSPDALLANSQQQPRLPSPQPSVLNAFRQNIAPISPPLSSVDNFGQECPQCIALDFNKMAGPWIEVYGNPNALRNILTSLSSLQELYGDGSFQAGDRFIQPSCVGYQFSRPYSMTGDNETLESTMNLFFRDNGPNKQLNEVSSDGKCLCTVIGKLKQDASNPKRFVINLPSFNIPMCAVKVSSSYSTMYSYVILTETIGVNRCQSYHVLGRQSQTFFRDHNRLITSFLKNEVDYSRAKPVTVLPFPDLCQLQSSIRR</sequence>
<evidence type="ECO:0000313" key="2">
    <source>
        <dbReference type="Proteomes" id="UP000887565"/>
    </source>
</evidence>
<feature type="chain" id="PRO_5037448600" evidence="1">
    <location>
        <begin position="19"/>
        <end position="496"/>
    </location>
</feature>
<organism evidence="2 3">
    <name type="scientific">Romanomermis culicivorax</name>
    <name type="common">Nematode worm</name>
    <dbReference type="NCBI Taxonomy" id="13658"/>
    <lineage>
        <taxon>Eukaryota</taxon>
        <taxon>Metazoa</taxon>
        <taxon>Ecdysozoa</taxon>
        <taxon>Nematoda</taxon>
        <taxon>Enoplea</taxon>
        <taxon>Dorylaimia</taxon>
        <taxon>Mermithida</taxon>
        <taxon>Mermithoidea</taxon>
        <taxon>Mermithidae</taxon>
        <taxon>Romanomermis</taxon>
    </lineage>
</organism>
<dbReference type="Proteomes" id="UP000887565">
    <property type="component" value="Unplaced"/>
</dbReference>
<feature type="signal peptide" evidence="1">
    <location>
        <begin position="1"/>
        <end position="18"/>
    </location>
</feature>
<name>A0A915J988_ROMCU</name>